<keyword evidence="16" id="KW-1185">Reference proteome</keyword>
<feature type="transmembrane region" description="Helical" evidence="14">
    <location>
        <begin position="311"/>
        <end position="333"/>
    </location>
</feature>
<feature type="transmembrane region" description="Helical" evidence="14">
    <location>
        <begin position="424"/>
        <end position="444"/>
    </location>
</feature>
<dbReference type="InterPro" id="IPR001734">
    <property type="entry name" value="Na/solute_symporter"/>
</dbReference>
<dbReference type="GO" id="GO:0015824">
    <property type="term" value="P:proline transport"/>
    <property type="evidence" value="ECO:0007669"/>
    <property type="project" value="UniProtKB-UniRule"/>
</dbReference>
<evidence type="ECO:0000256" key="9">
    <source>
        <dbReference type="ARBA" id="ARBA00023065"/>
    </source>
</evidence>
<evidence type="ECO:0000256" key="4">
    <source>
        <dbReference type="ARBA" id="ARBA00022475"/>
    </source>
</evidence>
<keyword evidence="8 14" id="KW-0915">Sodium</keyword>
<evidence type="ECO:0000256" key="7">
    <source>
        <dbReference type="ARBA" id="ARBA00022989"/>
    </source>
</evidence>
<dbReference type="PROSITE" id="PS00457">
    <property type="entry name" value="NA_SOLUT_SYMP_2"/>
    <property type="match status" value="1"/>
</dbReference>
<comment type="similarity">
    <text evidence="2 13">Belongs to the sodium:solute symporter (SSF) (TC 2.A.21) family.</text>
</comment>
<gene>
    <name evidence="15" type="ORF">HHA01_22380</name>
</gene>
<accession>A0A4Y4F7Z2</accession>
<feature type="transmembrane region" description="Helical" evidence="14">
    <location>
        <begin position="121"/>
        <end position="143"/>
    </location>
</feature>
<evidence type="ECO:0000313" key="16">
    <source>
        <dbReference type="Proteomes" id="UP000319812"/>
    </source>
</evidence>
<comment type="catalytic activity">
    <reaction evidence="12">
        <text>L-proline(in) + Na(+)(in) = L-proline(out) + Na(+)(out)</text>
        <dbReference type="Rhea" id="RHEA:28967"/>
        <dbReference type="ChEBI" id="CHEBI:29101"/>
        <dbReference type="ChEBI" id="CHEBI:60039"/>
    </reaction>
</comment>
<dbReference type="InterPro" id="IPR011851">
    <property type="entry name" value="Na/Pro_symporter"/>
</dbReference>
<dbReference type="GO" id="GO:0031402">
    <property type="term" value="F:sodium ion binding"/>
    <property type="evidence" value="ECO:0007669"/>
    <property type="project" value="UniProtKB-UniRule"/>
</dbReference>
<dbReference type="PANTHER" id="PTHR48086">
    <property type="entry name" value="SODIUM/PROLINE SYMPORTER-RELATED"/>
    <property type="match status" value="1"/>
</dbReference>
<dbReference type="InterPro" id="IPR018212">
    <property type="entry name" value="Na/solute_symporter_CS"/>
</dbReference>
<keyword evidence="4" id="KW-1003">Cell membrane</keyword>
<dbReference type="InterPro" id="IPR038377">
    <property type="entry name" value="Na/Glc_symporter_sf"/>
</dbReference>
<keyword evidence="9 14" id="KW-0406">Ion transport</keyword>
<dbReference type="GO" id="GO:0005298">
    <property type="term" value="F:proline:sodium symporter activity"/>
    <property type="evidence" value="ECO:0007669"/>
    <property type="project" value="UniProtKB-UniRule"/>
</dbReference>
<evidence type="ECO:0000256" key="14">
    <source>
        <dbReference type="RuleBase" id="RU366012"/>
    </source>
</evidence>
<dbReference type="CDD" id="cd11475">
    <property type="entry name" value="SLC5sbd_PutP"/>
    <property type="match status" value="1"/>
</dbReference>
<evidence type="ECO:0000256" key="11">
    <source>
        <dbReference type="ARBA" id="ARBA00023201"/>
    </source>
</evidence>
<feature type="transmembrane region" description="Helical" evidence="14">
    <location>
        <begin position="237"/>
        <end position="258"/>
    </location>
</feature>
<evidence type="ECO:0000256" key="10">
    <source>
        <dbReference type="ARBA" id="ARBA00023136"/>
    </source>
</evidence>
<feature type="transmembrane region" description="Helical" evidence="14">
    <location>
        <begin position="393"/>
        <end position="417"/>
    </location>
</feature>
<feature type="transmembrane region" description="Helical" evidence="14">
    <location>
        <begin position="6"/>
        <end position="24"/>
    </location>
</feature>
<protein>
    <recommendedName>
        <fullName evidence="14">Sodium/proline symporter</fullName>
    </recommendedName>
    <alternativeName>
        <fullName evidence="14">Proline permease</fullName>
    </alternativeName>
</protein>
<evidence type="ECO:0000313" key="15">
    <source>
        <dbReference type="EMBL" id="GED23261.1"/>
    </source>
</evidence>
<comment type="function">
    <text evidence="14">Catalyzes the sodium-dependent uptake of extracellular L-proline.</text>
</comment>
<dbReference type="AlphaFoldDB" id="A0A4Y4F7Z2"/>
<evidence type="ECO:0000256" key="5">
    <source>
        <dbReference type="ARBA" id="ARBA00022692"/>
    </source>
</evidence>
<feature type="transmembrane region" description="Helical" evidence="14">
    <location>
        <begin position="450"/>
        <end position="470"/>
    </location>
</feature>
<feature type="transmembrane region" description="Helical" evidence="14">
    <location>
        <begin position="279"/>
        <end position="299"/>
    </location>
</feature>
<feature type="transmembrane region" description="Helical" evidence="14">
    <location>
        <begin position="369"/>
        <end position="387"/>
    </location>
</feature>
<dbReference type="Pfam" id="PF00474">
    <property type="entry name" value="SSF"/>
    <property type="match status" value="1"/>
</dbReference>
<evidence type="ECO:0000256" key="1">
    <source>
        <dbReference type="ARBA" id="ARBA00004651"/>
    </source>
</evidence>
<keyword evidence="10 14" id="KW-0472">Membrane</keyword>
<keyword evidence="7 14" id="KW-1133">Transmembrane helix</keyword>
<evidence type="ECO:0000256" key="2">
    <source>
        <dbReference type="ARBA" id="ARBA00006434"/>
    </source>
</evidence>
<comment type="caution">
    <text evidence="15">The sequence shown here is derived from an EMBL/GenBank/DDBJ whole genome shotgun (WGS) entry which is preliminary data.</text>
</comment>
<sequence length="520" mass="56124">MNSTVLLFLALYFLAMLAVGIVAMRRGGSNSMEGYYLSGRNVGPLVTAMTMQSTSMSGYMFLGAGSLGYTQGYYGFWYAAGDIGGGVVNLSVLGRRMRKLSQIMGALTSIEYLEKRYPSKWVRLISALLSVFLLGAYVLAQFIAGGKGLEMVTGLPYEVSLLIAVAVILAYTLMGGYGAVAYTDLLQSLVMLVGIVWILFATLQEVGGLTAANEALATLDPTLLSVWGRGLAYEGQWGIVLGALLIFSIGYMGWPHVVTRHMAMRNPFHARRAGVYSTLWNLVFVSAPYILGTLAILVLPDLDDPEQAIFALAQSLLPAAVVGIVMAAIMAAIMSTADSILLQTGSIAARDLYERFINPRMEEKQMVRVSQLIVLLLGMACALIALFEPPAVFSIVVFTTSVLGSAFLPAYVAAVWWKKANTPGALASIVVGAVVAFLWKYLGLEGATEIHPMLAGLVLSSVTMVTISLATQRRHPVPEHILRAMEETEELRPLPRSLASRQSFEMAHEALTLKSAERPT</sequence>
<dbReference type="NCBIfam" id="TIGR00813">
    <property type="entry name" value="sss"/>
    <property type="match status" value="1"/>
</dbReference>
<dbReference type="GO" id="GO:0005886">
    <property type="term" value="C:plasma membrane"/>
    <property type="evidence" value="ECO:0007669"/>
    <property type="project" value="UniProtKB-SubCell"/>
</dbReference>
<evidence type="ECO:0000256" key="13">
    <source>
        <dbReference type="RuleBase" id="RU362091"/>
    </source>
</evidence>
<dbReference type="Proteomes" id="UP000319812">
    <property type="component" value="Unassembled WGS sequence"/>
</dbReference>
<keyword evidence="14" id="KW-0029">Amino-acid transport</keyword>
<dbReference type="EMBL" id="BJOC01000030">
    <property type="protein sequence ID" value="GED23261.1"/>
    <property type="molecule type" value="Genomic_DNA"/>
</dbReference>
<evidence type="ECO:0000256" key="12">
    <source>
        <dbReference type="ARBA" id="ARBA00033708"/>
    </source>
</evidence>
<feature type="transmembrane region" description="Helical" evidence="14">
    <location>
        <begin position="185"/>
        <end position="203"/>
    </location>
</feature>
<evidence type="ECO:0000256" key="8">
    <source>
        <dbReference type="ARBA" id="ARBA00023053"/>
    </source>
</evidence>
<keyword evidence="3 14" id="KW-0813">Transport</keyword>
<dbReference type="RefSeq" id="WP_218023806.1">
    <property type="nucleotide sequence ID" value="NZ_BJOC01000030.1"/>
</dbReference>
<name>A0A4Y4F7Z2_9GAMM</name>
<dbReference type="PANTHER" id="PTHR48086:SF3">
    <property type="entry name" value="SODIUM_PROLINE SYMPORTER"/>
    <property type="match status" value="1"/>
</dbReference>
<keyword evidence="14" id="KW-0997">Cell inner membrane</keyword>
<feature type="transmembrane region" description="Helical" evidence="14">
    <location>
        <begin position="75"/>
        <end position="94"/>
    </location>
</feature>
<comment type="subcellular location">
    <subcellularLocation>
        <location evidence="14">Cell inner membrane</location>
        <topology evidence="14">Multi-pass membrane protein</topology>
    </subcellularLocation>
    <subcellularLocation>
        <location evidence="1">Cell membrane</location>
        <topology evidence="1">Multi-pass membrane protein</topology>
    </subcellularLocation>
</comment>
<feature type="transmembrane region" description="Helical" evidence="14">
    <location>
        <begin position="155"/>
        <end position="173"/>
    </location>
</feature>
<keyword evidence="5 14" id="KW-0812">Transmembrane</keyword>
<dbReference type="PROSITE" id="PS50283">
    <property type="entry name" value="NA_SOLUT_SYMP_3"/>
    <property type="match status" value="1"/>
</dbReference>
<proteinExistence type="inferred from homology"/>
<reference evidence="15 16" key="1">
    <citation type="submission" date="2019-06" db="EMBL/GenBank/DDBJ databases">
        <title>Whole genome shotgun sequence of Halomonas halmophila NBRC 15537.</title>
        <authorList>
            <person name="Hosoyama A."/>
            <person name="Uohara A."/>
            <person name="Ohji S."/>
            <person name="Ichikawa N."/>
        </authorList>
    </citation>
    <scope>NUCLEOTIDE SEQUENCE [LARGE SCALE GENOMIC DNA]</scope>
    <source>
        <strain evidence="15 16">NBRC 15537</strain>
    </source>
</reference>
<dbReference type="InterPro" id="IPR050277">
    <property type="entry name" value="Sodium:Solute_Symporter"/>
</dbReference>
<keyword evidence="11 14" id="KW-0739">Sodium transport</keyword>
<evidence type="ECO:0000256" key="6">
    <source>
        <dbReference type="ARBA" id="ARBA00022847"/>
    </source>
</evidence>
<dbReference type="Gene3D" id="1.20.1730.10">
    <property type="entry name" value="Sodium/glucose cotransporter"/>
    <property type="match status" value="1"/>
</dbReference>
<keyword evidence="6 14" id="KW-0769">Symport</keyword>
<organism evidence="15 16">
    <name type="scientific">Halomonas halmophila</name>
    <dbReference type="NCBI Taxonomy" id="252"/>
    <lineage>
        <taxon>Bacteria</taxon>
        <taxon>Pseudomonadati</taxon>
        <taxon>Pseudomonadota</taxon>
        <taxon>Gammaproteobacteria</taxon>
        <taxon>Oceanospirillales</taxon>
        <taxon>Halomonadaceae</taxon>
        <taxon>Halomonas</taxon>
    </lineage>
</organism>
<evidence type="ECO:0000256" key="3">
    <source>
        <dbReference type="ARBA" id="ARBA00022448"/>
    </source>
</evidence>